<comment type="caution">
    <text evidence="1">The sequence shown here is derived from an EMBL/GenBank/DDBJ whole genome shotgun (WGS) entry which is preliminary data.</text>
</comment>
<dbReference type="AlphaFoldDB" id="A0A4R0NQ04"/>
<dbReference type="EMBL" id="SJSL01000002">
    <property type="protein sequence ID" value="TCD01843.1"/>
    <property type="molecule type" value="Genomic_DNA"/>
</dbReference>
<evidence type="ECO:0000313" key="2">
    <source>
        <dbReference type="Proteomes" id="UP000293347"/>
    </source>
</evidence>
<dbReference type="OrthoDB" id="835191at2"/>
<evidence type="ECO:0000313" key="1">
    <source>
        <dbReference type="EMBL" id="TCD01843.1"/>
    </source>
</evidence>
<sequence>MAQTDTANNQKSNKTTLTLAAIYSNNVSYYGQSTAEKLPYILANATARLPVGIYFSAGTYKLLNIGSGVSETDFGIGYTHDFTDKLSTDLSYMRSIFPGNSPLLQAANTNNINLTANYTWSWFKSSLSADYAFGKERDFFLGINNSKDISLGAVFDDADQLSIEPGIEIVSGTQHFYATYQQEKIKRNNGKGKGANNGNGNGNVDGNTEIITIPKTSFNLLTYNFKLPLVYSRSSYLAEVAYQFSVLSSSAITEAKKQQSFISLSFYYQF</sequence>
<proteinExistence type="predicted"/>
<organism evidence="1 2">
    <name type="scientific">Pedobacter psychroterrae</name>
    <dbReference type="NCBI Taxonomy" id="2530453"/>
    <lineage>
        <taxon>Bacteria</taxon>
        <taxon>Pseudomonadati</taxon>
        <taxon>Bacteroidota</taxon>
        <taxon>Sphingobacteriia</taxon>
        <taxon>Sphingobacteriales</taxon>
        <taxon>Sphingobacteriaceae</taxon>
        <taxon>Pedobacter</taxon>
    </lineage>
</organism>
<gene>
    <name evidence="1" type="ORF">EZ437_12780</name>
</gene>
<accession>A0A4R0NQ04</accession>
<dbReference type="Proteomes" id="UP000293347">
    <property type="component" value="Unassembled WGS sequence"/>
</dbReference>
<reference evidence="1 2" key="1">
    <citation type="submission" date="2019-02" db="EMBL/GenBank/DDBJ databases">
        <title>Pedobacter sp. RP-1-14 sp. nov., isolated from Arctic soil.</title>
        <authorList>
            <person name="Dahal R.H."/>
        </authorList>
    </citation>
    <scope>NUCLEOTIDE SEQUENCE [LARGE SCALE GENOMIC DNA]</scope>
    <source>
        <strain evidence="1 2">RP-1-14</strain>
    </source>
</reference>
<keyword evidence="2" id="KW-1185">Reference proteome</keyword>
<name>A0A4R0NQ04_9SPHI</name>
<protein>
    <recommendedName>
        <fullName evidence="3">Outer membrane protein</fullName>
    </recommendedName>
</protein>
<evidence type="ECO:0008006" key="3">
    <source>
        <dbReference type="Google" id="ProtNLM"/>
    </source>
</evidence>